<dbReference type="EC" id="3.6.3.5" evidence="10"/>
<dbReference type="InterPro" id="IPR027256">
    <property type="entry name" value="P-typ_ATPase_IB"/>
</dbReference>
<keyword evidence="8" id="KW-1003">Cell membrane</keyword>
<evidence type="ECO:0000313" key="11">
    <source>
        <dbReference type="Proteomes" id="UP000032946"/>
    </source>
</evidence>
<feature type="domain" description="P-type ATPase A" evidence="9">
    <location>
        <begin position="138"/>
        <end position="237"/>
    </location>
</feature>
<keyword evidence="6 8" id="KW-1133">Transmembrane helix</keyword>
<evidence type="ECO:0000256" key="3">
    <source>
        <dbReference type="ARBA" id="ARBA00022692"/>
    </source>
</evidence>
<protein>
    <submittedName>
        <fullName evidence="10">Heavy metal-(Cd/Co/Hg/Pb/Zn)-translocating P-type ATPase</fullName>
        <ecNumber evidence="10">3.6.3.3</ecNumber>
        <ecNumber evidence="10">3.6.3.5</ecNumber>
    </submittedName>
</protein>
<name>A0A9P1KGL7_9CYAN</name>
<evidence type="ECO:0000256" key="5">
    <source>
        <dbReference type="ARBA" id="ARBA00022967"/>
    </source>
</evidence>
<evidence type="ECO:0000256" key="4">
    <source>
        <dbReference type="ARBA" id="ARBA00022723"/>
    </source>
</evidence>
<dbReference type="AlphaFoldDB" id="A0A9P1KGL7"/>
<feature type="transmembrane region" description="Helical" evidence="8">
    <location>
        <begin position="53"/>
        <end position="72"/>
    </location>
</feature>
<reference evidence="10 11" key="1">
    <citation type="submission" date="2014-02" db="EMBL/GenBank/DDBJ databases">
        <authorList>
            <person name="Genoscope - CEA"/>
        </authorList>
    </citation>
    <scope>NUCLEOTIDE SEQUENCE [LARGE SCALE GENOMIC DNA]</scope>
    <source>
        <strain evidence="10 11">PCC 8005</strain>
    </source>
</reference>
<keyword evidence="7 8" id="KW-0472">Membrane</keyword>
<dbReference type="Pfam" id="PF00702">
    <property type="entry name" value="Hydrolase"/>
    <property type="match status" value="1"/>
</dbReference>
<feature type="transmembrane region" description="Helical" evidence="8">
    <location>
        <begin position="26"/>
        <end position="46"/>
    </location>
</feature>
<dbReference type="InterPro" id="IPR051014">
    <property type="entry name" value="Cation_Transport_ATPase_IB"/>
</dbReference>
<keyword evidence="4 8" id="KW-0479">Metal-binding</keyword>
<gene>
    <name evidence="10" type="ORF">ARTHRO_40315</name>
</gene>
<dbReference type="Pfam" id="PF00122">
    <property type="entry name" value="E1-E2_ATPase"/>
    <property type="match status" value="1"/>
</dbReference>
<dbReference type="PRINTS" id="PR00941">
    <property type="entry name" value="CDATPASE"/>
</dbReference>
<dbReference type="NCBIfam" id="TIGR01512">
    <property type="entry name" value="ATPase-IB2_Cd"/>
    <property type="match status" value="1"/>
</dbReference>
<dbReference type="FunFam" id="2.70.150.10:FF:000002">
    <property type="entry name" value="Copper-transporting ATPase 1, putative"/>
    <property type="match status" value="1"/>
</dbReference>
<keyword evidence="10" id="KW-0378">Hydrolase</keyword>
<accession>A0A9P1KGL7</accession>
<feature type="transmembrane region" description="Helical" evidence="8">
    <location>
        <begin position="590"/>
        <end position="609"/>
    </location>
</feature>
<evidence type="ECO:0000313" key="10">
    <source>
        <dbReference type="EMBL" id="CDM95909.1"/>
    </source>
</evidence>
<dbReference type="SFLD" id="SFLDS00003">
    <property type="entry name" value="Haloacid_Dehalogenase"/>
    <property type="match status" value="1"/>
</dbReference>
<keyword evidence="3 8" id="KW-0812">Transmembrane</keyword>
<keyword evidence="8" id="KW-0067">ATP-binding</keyword>
<dbReference type="PANTHER" id="PTHR48085">
    <property type="entry name" value="CADMIUM/ZINC-TRANSPORTING ATPASE HMA2-RELATED"/>
    <property type="match status" value="1"/>
</dbReference>
<dbReference type="EC" id="3.6.3.3" evidence="10"/>
<dbReference type="InterPro" id="IPR023298">
    <property type="entry name" value="ATPase_P-typ_TM_dom_sf"/>
</dbReference>
<keyword evidence="11" id="KW-1185">Reference proteome</keyword>
<dbReference type="InterPro" id="IPR023214">
    <property type="entry name" value="HAD_sf"/>
</dbReference>
<dbReference type="SUPFAM" id="SSF81653">
    <property type="entry name" value="Calcium ATPase, transduction domain A"/>
    <property type="match status" value="1"/>
</dbReference>
<dbReference type="GO" id="GO:0005524">
    <property type="term" value="F:ATP binding"/>
    <property type="evidence" value="ECO:0007669"/>
    <property type="project" value="UniProtKB-UniRule"/>
</dbReference>
<evidence type="ECO:0000256" key="2">
    <source>
        <dbReference type="ARBA" id="ARBA00006024"/>
    </source>
</evidence>
<evidence type="ECO:0000256" key="7">
    <source>
        <dbReference type="ARBA" id="ARBA00023136"/>
    </source>
</evidence>
<dbReference type="SUPFAM" id="SSF81665">
    <property type="entry name" value="Calcium ATPase, transmembrane domain M"/>
    <property type="match status" value="1"/>
</dbReference>
<feature type="transmembrane region" description="Helical" evidence="8">
    <location>
        <begin position="256"/>
        <end position="275"/>
    </location>
</feature>
<sequence length="638" mass="68992">MTDNQQSSCCSCNGDDRHSDNLVSEVIPLAIITAIYILALIFNNWLKLAVWGWGEYVVLIPLYLLTGWEILVSAGKNIWRGQIFDETFLMSLATLCAIAINEVPEAVAVMLFYRIGEGFQEFSVQRSRRSIKSLLAVRPDTANLLINGEIKTMSPQLVNVGSSIVVKAGEKIPLDGEIISGTSQIDTSPLTGESLPRAVKPGEIVLAGTINQTGLLTIKVTKPFNESSISKILELVESAQSRKAKTEKFITTFARYYTPIVVSLAIAIALIPPLVNLGSFQEWFSRALILLVISCPCGLVISIPLGYFGGVGGAAQQGILVKGSTFLDDLAAVKTVIFDKTGTLTAGVFEVTKIVPHHHFTEAELIEIAAKIESLSNHPLAQAIREYYGDSPTETLIEDYQEIPGCGVKGKLQNRTVIAGGDRLLHLEKIDHPLCDVGGTVIHLAVDYRYAGYILISDKVRPDSVAAIEALKKQGVQKIVMLTGDNQTVADRLAKTLNIDEYYAELMPEDKVKQLEKLLSPDHRKVAFVGDGINDAPAIARADVGIAMGGMGSDAAIETADVVIMTDSPSYVSRAIAIGRKTRRIVWQNIGLAMGIKGFFIILGIFGLASIWSAVFADVGVALLAILNATRIFGKPVN</sequence>
<dbReference type="SUPFAM" id="SSF56784">
    <property type="entry name" value="HAD-like"/>
    <property type="match status" value="1"/>
</dbReference>
<evidence type="ECO:0000256" key="1">
    <source>
        <dbReference type="ARBA" id="ARBA00004651"/>
    </source>
</evidence>
<dbReference type="SFLD" id="SFLDG00002">
    <property type="entry name" value="C1.7:_P-type_atpase_like"/>
    <property type="match status" value="1"/>
</dbReference>
<dbReference type="Gene3D" id="3.40.50.1000">
    <property type="entry name" value="HAD superfamily/HAD-like"/>
    <property type="match status" value="1"/>
</dbReference>
<dbReference type="InterPro" id="IPR001757">
    <property type="entry name" value="P_typ_ATPase"/>
</dbReference>
<dbReference type="PROSITE" id="PS00154">
    <property type="entry name" value="ATPASE_E1_E2"/>
    <property type="match status" value="1"/>
</dbReference>
<keyword evidence="5" id="KW-1278">Translocase</keyword>
<dbReference type="InterPro" id="IPR008250">
    <property type="entry name" value="ATPase_P-typ_transduc_dom_A_sf"/>
</dbReference>
<proteinExistence type="inferred from homology"/>
<dbReference type="GO" id="GO:0046872">
    <property type="term" value="F:metal ion binding"/>
    <property type="evidence" value="ECO:0007669"/>
    <property type="project" value="UniProtKB-KW"/>
</dbReference>
<organism evidence="10 11">
    <name type="scientific">Limnospira indica PCC 8005</name>
    <dbReference type="NCBI Taxonomy" id="376219"/>
    <lineage>
        <taxon>Bacteria</taxon>
        <taxon>Bacillati</taxon>
        <taxon>Cyanobacteriota</taxon>
        <taxon>Cyanophyceae</taxon>
        <taxon>Oscillatoriophycideae</taxon>
        <taxon>Oscillatoriales</taxon>
        <taxon>Sirenicapillariaceae</taxon>
        <taxon>Limnospira</taxon>
    </lineage>
</organism>
<dbReference type="InterPro" id="IPR023299">
    <property type="entry name" value="ATPase_P-typ_cyto_dom_N"/>
</dbReference>
<dbReference type="InterPro" id="IPR044492">
    <property type="entry name" value="P_typ_ATPase_HD_dom"/>
</dbReference>
<dbReference type="Proteomes" id="UP000032946">
    <property type="component" value="Chromosome"/>
</dbReference>
<dbReference type="EMBL" id="FO818640">
    <property type="protein sequence ID" value="CDM95909.1"/>
    <property type="molecule type" value="Genomic_DNA"/>
</dbReference>
<dbReference type="GO" id="GO:0019829">
    <property type="term" value="F:ATPase-coupled monoatomic cation transmembrane transporter activity"/>
    <property type="evidence" value="ECO:0007669"/>
    <property type="project" value="InterPro"/>
</dbReference>
<dbReference type="Gene3D" id="3.40.1110.10">
    <property type="entry name" value="Calcium-transporting ATPase, cytoplasmic domain N"/>
    <property type="match status" value="1"/>
</dbReference>
<dbReference type="InterPro" id="IPR018303">
    <property type="entry name" value="ATPase_P-typ_P_site"/>
</dbReference>
<dbReference type="GO" id="GO:0015086">
    <property type="term" value="F:cadmium ion transmembrane transporter activity"/>
    <property type="evidence" value="ECO:0007669"/>
    <property type="project" value="TreeGrafter"/>
</dbReference>
<dbReference type="RefSeq" id="WP_008048824.1">
    <property type="nucleotide sequence ID" value="NZ_FO818640.1"/>
</dbReference>
<dbReference type="InterPro" id="IPR036412">
    <property type="entry name" value="HAD-like_sf"/>
</dbReference>
<dbReference type="InterPro" id="IPR059000">
    <property type="entry name" value="ATPase_P-type_domA"/>
</dbReference>
<dbReference type="NCBIfam" id="TIGR01525">
    <property type="entry name" value="ATPase-IB_hvy"/>
    <property type="match status" value="1"/>
</dbReference>
<dbReference type="PRINTS" id="PR00119">
    <property type="entry name" value="CATATPASE"/>
</dbReference>
<comment type="subcellular location">
    <subcellularLocation>
        <location evidence="1">Cell membrane</location>
        <topology evidence="1">Multi-pass membrane protein</topology>
    </subcellularLocation>
</comment>
<evidence type="ECO:0000256" key="8">
    <source>
        <dbReference type="RuleBase" id="RU362081"/>
    </source>
</evidence>
<dbReference type="GO" id="GO:0016887">
    <property type="term" value="F:ATP hydrolysis activity"/>
    <property type="evidence" value="ECO:0007669"/>
    <property type="project" value="InterPro"/>
</dbReference>
<evidence type="ECO:0000259" key="9">
    <source>
        <dbReference type="Pfam" id="PF00122"/>
    </source>
</evidence>
<dbReference type="NCBIfam" id="TIGR01494">
    <property type="entry name" value="ATPase_P-type"/>
    <property type="match status" value="1"/>
</dbReference>
<feature type="transmembrane region" description="Helical" evidence="8">
    <location>
        <begin position="615"/>
        <end position="634"/>
    </location>
</feature>
<feature type="transmembrane region" description="Helical" evidence="8">
    <location>
        <begin position="287"/>
        <end position="308"/>
    </location>
</feature>
<dbReference type="GO" id="GO:0005886">
    <property type="term" value="C:plasma membrane"/>
    <property type="evidence" value="ECO:0007669"/>
    <property type="project" value="UniProtKB-SubCell"/>
</dbReference>
<dbReference type="SFLD" id="SFLDF00027">
    <property type="entry name" value="p-type_atpase"/>
    <property type="match status" value="1"/>
</dbReference>
<comment type="similarity">
    <text evidence="2 8">Belongs to the cation transport ATPase (P-type) (TC 3.A.3) family. Type IB subfamily.</text>
</comment>
<dbReference type="Gene3D" id="2.70.150.10">
    <property type="entry name" value="Calcium-transporting ATPase, cytoplasmic transduction domain A"/>
    <property type="match status" value="1"/>
</dbReference>
<keyword evidence="8" id="KW-0547">Nucleotide-binding</keyword>
<evidence type="ECO:0000256" key="6">
    <source>
        <dbReference type="ARBA" id="ARBA00022989"/>
    </source>
</evidence>
<dbReference type="PANTHER" id="PTHR48085:SF5">
    <property type="entry name" value="CADMIUM_ZINC-TRANSPORTING ATPASE HMA4-RELATED"/>
    <property type="match status" value="1"/>
</dbReference>